<proteinExistence type="predicted"/>
<accession>A0A0G1X7E1</accession>
<evidence type="ECO:0000313" key="1">
    <source>
        <dbReference type="EMBL" id="KKU98533.1"/>
    </source>
</evidence>
<evidence type="ECO:0000313" key="2">
    <source>
        <dbReference type="Proteomes" id="UP000034600"/>
    </source>
</evidence>
<dbReference type="Proteomes" id="UP000034600">
    <property type="component" value="Unassembled WGS sequence"/>
</dbReference>
<dbReference type="EMBL" id="LCPO01000024">
    <property type="protein sequence ID" value="KKU98533.1"/>
    <property type="molecule type" value="Genomic_DNA"/>
</dbReference>
<reference evidence="1 2" key="1">
    <citation type="journal article" date="2015" name="Nature">
        <title>rRNA introns, odd ribosomes, and small enigmatic genomes across a large radiation of phyla.</title>
        <authorList>
            <person name="Brown C.T."/>
            <person name="Hug L.A."/>
            <person name="Thomas B.C."/>
            <person name="Sharon I."/>
            <person name="Castelle C.J."/>
            <person name="Singh A."/>
            <person name="Wilkins M.J."/>
            <person name="Williams K.H."/>
            <person name="Banfield J.F."/>
        </authorList>
    </citation>
    <scope>NUCLEOTIDE SEQUENCE [LARGE SCALE GENOMIC DNA]</scope>
</reference>
<comment type="caution">
    <text evidence="1">The sequence shown here is derived from an EMBL/GenBank/DDBJ whole genome shotgun (WGS) entry which is preliminary data.</text>
</comment>
<organism evidence="1 2">
    <name type="scientific">Candidatus Jorgensenbacteria bacterium GW2011_GWC1_48_8</name>
    <dbReference type="NCBI Taxonomy" id="1618666"/>
    <lineage>
        <taxon>Bacteria</taxon>
        <taxon>Candidatus Joergenseniibacteriota</taxon>
    </lineage>
</organism>
<protein>
    <submittedName>
        <fullName evidence="1">Uncharacterized protein</fullName>
    </submittedName>
</protein>
<name>A0A0G1X7E1_9BACT</name>
<dbReference type="AlphaFoldDB" id="A0A0G1X7E1"/>
<gene>
    <name evidence="1" type="ORF">UY32_C0024G0001</name>
</gene>
<sequence>MVMAARARSKRRMSLVLKERRGLCWALRTLDSLMIIRFIVAESQIIGD</sequence>